<organism evidence="2 3">
    <name type="scientific">Piscinibacter gummiphilus</name>
    <dbReference type="NCBI Taxonomy" id="946333"/>
    <lineage>
        <taxon>Bacteria</taxon>
        <taxon>Pseudomonadati</taxon>
        <taxon>Pseudomonadota</taxon>
        <taxon>Betaproteobacteria</taxon>
        <taxon>Burkholderiales</taxon>
        <taxon>Sphaerotilaceae</taxon>
        <taxon>Piscinibacter</taxon>
    </lineage>
</organism>
<gene>
    <name evidence="2" type="ORF">RXV79_25850</name>
</gene>
<dbReference type="PROSITE" id="PS51257">
    <property type="entry name" value="PROKAR_LIPOPROTEIN"/>
    <property type="match status" value="1"/>
</dbReference>
<evidence type="ECO:0008006" key="4">
    <source>
        <dbReference type="Google" id="ProtNLM"/>
    </source>
</evidence>
<sequence length="182" mass="18850">MSQARFLVSATVAALAAATLSACYVVPIDPRTGQPYPVPRDASQPASVAIITPPASPAPPQPTVLSARLYPLNPQANKGGMLTAVVMDNNTGRGTFTLSYLGDALQGEASRVDAGYAAFGRVHTEVLGANPQRSFSGRRGIANAYGAKGVNVQCEYLITGPMMGTGACLFSDGAKYQMHFGG</sequence>
<evidence type="ECO:0000256" key="1">
    <source>
        <dbReference type="SAM" id="SignalP"/>
    </source>
</evidence>
<accession>A0ABZ0D0P2</accession>
<dbReference type="Proteomes" id="UP001303946">
    <property type="component" value="Chromosome"/>
</dbReference>
<evidence type="ECO:0000313" key="2">
    <source>
        <dbReference type="EMBL" id="WOB08309.1"/>
    </source>
</evidence>
<feature type="chain" id="PRO_5046290748" description="Lipoprotein" evidence="1">
    <location>
        <begin position="25"/>
        <end position="182"/>
    </location>
</feature>
<reference evidence="2 3" key="1">
    <citation type="submission" date="2023-10" db="EMBL/GenBank/DDBJ databases">
        <title>Bacteria for the degradation of biodegradable plastic PBAT(Polybutylene adipate terephthalate).</title>
        <authorList>
            <person name="Weon H.-Y."/>
            <person name="Yeon J."/>
        </authorList>
    </citation>
    <scope>NUCLEOTIDE SEQUENCE [LARGE SCALE GENOMIC DNA]</scope>
    <source>
        <strain evidence="2 3">SBD 7-3</strain>
    </source>
</reference>
<feature type="signal peptide" evidence="1">
    <location>
        <begin position="1"/>
        <end position="24"/>
    </location>
</feature>
<protein>
    <recommendedName>
        <fullName evidence="4">Lipoprotein</fullName>
    </recommendedName>
</protein>
<keyword evidence="3" id="KW-1185">Reference proteome</keyword>
<dbReference type="RefSeq" id="WP_316701033.1">
    <property type="nucleotide sequence ID" value="NZ_CP136336.1"/>
</dbReference>
<dbReference type="EMBL" id="CP136336">
    <property type="protein sequence ID" value="WOB08309.1"/>
    <property type="molecule type" value="Genomic_DNA"/>
</dbReference>
<proteinExistence type="predicted"/>
<keyword evidence="1" id="KW-0732">Signal</keyword>
<name>A0ABZ0D0P2_9BURK</name>
<evidence type="ECO:0000313" key="3">
    <source>
        <dbReference type="Proteomes" id="UP001303946"/>
    </source>
</evidence>